<keyword evidence="2 4" id="KW-0732">Signal</keyword>
<keyword evidence="6" id="KW-1185">Reference proteome</keyword>
<dbReference type="InterPro" id="IPR051217">
    <property type="entry name" value="Insect_Cuticle_Struc_Prot"/>
</dbReference>
<dbReference type="InParanoid" id="A0A212F3M1"/>
<keyword evidence="1 3" id="KW-0193">Cuticle</keyword>
<organism evidence="5 6">
    <name type="scientific">Danaus plexippus plexippus</name>
    <dbReference type="NCBI Taxonomy" id="278856"/>
    <lineage>
        <taxon>Eukaryota</taxon>
        <taxon>Metazoa</taxon>
        <taxon>Ecdysozoa</taxon>
        <taxon>Arthropoda</taxon>
        <taxon>Hexapoda</taxon>
        <taxon>Insecta</taxon>
        <taxon>Pterygota</taxon>
        <taxon>Neoptera</taxon>
        <taxon>Endopterygota</taxon>
        <taxon>Lepidoptera</taxon>
        <taxon>Glossata</taxon>
        <taxon>Ditrysia</taxon>
        <taxon>Papilionoidea</taxon>
        <taxon>Nymphalidae</taxon>
        <taxon>Danainae</taxon>
        <taxon>Danaini</taxon>
        <taxon>Danaina</taxon>
        <taxon>Danaus</taxon>
        <taxon>Danaus</taxon>
    </lineage>
</organism>
<evidence type="ECO:0000256" key="4">
    <source>
        <dbReference type="SAM" id="SignalP"/>
    </source>
</evidence>
<dbReference type="GO" id="GO:0005615">
    <property type="term" value="C:extracellular space"/>
    <property type="evidence" value="ECO:0007669"/>
    <property type="project" value="TreeGrafter"/>
</dbReference>
<sequence length="554" mass="59299">MAAKLFVVLALAAVASALPVVPVAKYAYAEPEAPAHYEFQYSVHDEHSGDVKQQQESREGDVVHGSYSLVQPDGVHRIVEYSSDAHNGFNANVRYEGQPIQAPVPAKIAYAAPVAKLVHAAPVARVAYSAPISYAAPVAKVAYAAPVAKVAYSAPISYAAPLAHKAQSQSDSQYITMAAKLFVVLALAAVASALPVVPVAKYAYAEPEAPAHYEFQYSVHDEHSGDVKQQQESREGDVVHGSYSLVQPDGVHRIVEYSSDAHNGFNANVRYEGQPIQAPVPAKIAYAAPVAKLVHAAPVARVAYSAPISYAAPVAKVAYAAPVAKLNLFLTSEIKDLDRRQPYQIELQSYNPYEEFESLISDGPKDIENCYINTDNNSTIVQLFVVLALAAVASALPVVPVAKYAYAEPEAPAHYEFQYSVHDEHSGDVKQQQESREGDVVHGSYSLVQPDGVHRIVEYSSDAHNGFNANVRYEGQPIQAPVPAKIAYAAPVAKLVHAAPVARVAYSAPISYAAPVAKVAYAAPVAKVAYSAPISYAAPLAHVSYSSPAISYHH</sequence>
<reference evidence="5 6" key="1">
    <citation type="journal article" date="2011" name="Cell">
        <title>The monarch butterfly genome yields insights into long-distance migration.</title>
        <authorList>
            <person name="Zhan S."/>
            <person name="Merlin C."/>
            <person name="Boore J.L."/>
            <person name="Reppert S.M."/>
        </authorList>
    </citation>
    <scope>NUCLEOTIDE SEQUENCE [LARGE SCALE GENOMIC DNA]</scope>
    <source>
        <strain evidence="5">F-2</strain>
    </source>
</reference>
<dbReference type="PRINTS" id="PR00947">
    <property type="entry name" value="CUTICLE"/>
</dbReference>
<protein>
    <submittedName>
        <fullName evidence="5">Cuticular protein RR-2 motif 76</fullName>
    </submittedName>
</protein>
<evidence type="ECO:0000256" key="2">
    <source>
        <dbReference type="ARBA" id="ARBA00022729"/>
    </source>
</evidence>
<proteinExistence type="predicted"/>
<evidence type="ECO:0000313" key="6">
    <source>
        <dbReference type="Proteomes" id="UP000007151"/>
    </source>
</evidence>
<feature type="chain" id="PRO_5012013113" evidence="4">
    <location>
        <begin position="18"/>
        <end position="554"/>
    </location>
</feature>
<dbReference type="InterPro" id="IPR000618">
    <property type="entry name" value="Insect_cuticle"/>
</dbReference>
<dbReference type="GO" id="GO:0031012">
    <property type="term" value="C:extracellular matrix"/>
    <property type="evidence" value="ECO:0007669"/>
    <property type="project" value="TreeGrafter"/>
</dbReference>
<comment type="caution">
    <text evidence="5">The sequence shown here is derived from an EMBL/GenBank/DDBJ whole genome shotgun (WGS) entry which is preliminary data.</text>
</comment>
<dbReference type="GO" id="GO:0042302">
    <property type="term" value="F:structural constituent of cuticle"/>
    <property type="evidence" value="ECO:0007669"/>
    <property type="project" value="UniProtKB-UniRule"/>
</dbReference>
<evidence type="ECO:0000256" key="1">
    <source>
        <dbReference type="ARBA" id="ARBA00022460"/>
    </source>
</evidence>
<evidence type="ECO:0000313" key="5">
    <source>
        <dbReference type="EMBL" id="OWR48324.1"/>
    </source>
</evidence>
<dbReference type="EMBL" id="AGBW02010555">
    <property type="protein sequence ID" value="OWR48324.1"/>
    <property type="molecule type" value="Genomic_DNA"/>
</dbReference>
<feature type="signal peptide" evidence="4">
    <location>
        <begin position="1"/>
        <end position="17"/>
    </location>
</feature>
<gene>
    <name evidence="5" type="ORF">KGM_208060</name>
</gene>
<name>A0A212F3M1_DANPL</name>
<dbReference type="KEGG" id="dpl:KGM_208060"/>
<dbReference type="PANTHER" id="PTHR12236:SF95">
    <property type="entry name" value="CUTICULAR PROTEIN 76BD, ISOFORM C-RELATED"/>
    <property type="match status" value="1"/>
</dbReference>
<accession>A0A212F3M1</accession>
<dbReference type="Proteomes" id="UP000007151">
    <property type="component" value="Unassembled WGS sequence"/>
</dbReference>
<dbReference type="AlphaFoldDB" id="A0A212F3M1"/>
<dbReference type="Pfam" id="PF00379">
    <property type="entry name" value="Chitin_bind_4"/>
    <property type="match status" value="3"/>
</dbReference>
<dbReference type="PANTHER" id="PTHR12236">
    <property type="entry name" value="STRUCTURAL CONTITUENT OF CUTICLE"/>
    <property type="match status" value="1"/>
</dbReference>
<evidence type="ECO:0000256" key="3">
    <source>
        <dbReference type="PROSITE-ProRule" id="PRU00497"/>
    </source>
</evidence>
<dbReference type="PROSITE" id="PS51155">
    <property type="entry name" value="CHIT_BIND_RR_2"/>
    <property type="match status" value="3"/>
</dbReference>